<dbReference type="GO" id="GO:0005829">
    <property type="term" value="C:cytosol"/>
    <property type="evidence" value="ECO:0007669"/>
    <property type="project" value="TreeGrafter"/>
</dbReference>
<evidence type="ECO:0000256" key="5">
    <source>
        <dbReference type="ARBA" id="ARBA00022679"/>
    </source>
</evidence>
<dbReference type="RefSeq" id="WP_020958450.1">
    <property type="nucleotide sequence ID" value="NC_022080.4"/>
</dbReference>
<name>S5Z103_GEOG3</name>
<evidence type="ECO:0000313" key="13">
    <source>
        <dbReference type="EMBL" id="AGT30642.1"/>
    </source>
</evidence>
<evidence type="ECO:0000256" key="6">
    <source>
        <dbReference type="ARBA" id="ARBA00022723"/>
    </source>
</evidence>
<comment type="cofactor">
    <cofactor evidence="1 11">
        <name>Mg(2+)</name>
        <dbReference type="ChEBI" id="CHEBI:18420"/>
    </cofactor>
</comment>
<dbReference type="GO" id="GO:0019878">
    <property type="term" value="P:lysine biosynthetic process via aminoadipic acid"/>
    <property type="evidence" value="ECO:0007669"/>
    <property type="project" value="TreeGrafter"/>
</dbReference>
<dbReference type="InterPro" id="IPR002582">
    <property type="entry name" value="ACPS"/>
</dbReference>
<dbReference type="EC" id="2.7.8.7" evidence="11"/>
<dbReference type="InterPro" id="IPR037143">
    <property type="entry name" value="4-PPantetheinyl_Trfase_dom_sf"/>
</dbReference>
<comment type="subcellular location">
    <subcellularLocation>
        <location evidence="11">Cytoplasm</location>
    </subcellularLocation>
</comment>
<dbReference type="OrthoDB" id="517356at2"/>
<evidence type="ECO:0000256" key="10">
    <source>
        <dbReference type="ARBA" id="ARBA00023160"/>
    </source>
</evidence>
<evidence type="ECO:0000256" key="7">
    <source>
        <dbReference type="ARBA" id="ARBA00022832"/>
    </source>
</evidence>
<evidence type="ECO:0000259" key="12">
    <source>
        <dbReference type="Pfam" id="PF01648"/>
    </source>
</evidence>
<keyword evidence="14" id="KW-1185">Reference proteome</keyword>
<dbReference type="PATRIC" id="fig|1345697.3.peg.216"/>
<dbReference type="STRING" id="1921421.M493_01410"/>
<evidence type="ECO:0000256" key="8">
    <source>
        <dbReference type="ARBA" id="ARBA00022842"/>
    </source>
</evidence>
<dbReference type="Pfam" id="PF01648">
    <property type="entry name" value="ACPS"/>
    <property type="match status" value="1"/>
</dbReference>
<protein>
    <recommendedName>
        <fullName evidence="11">Holo-[acyl-carrier-protein] synthase</fullName>
        <shortName evidence="11">Holo-ACP synthase</shortName>
        <ecNumber evidence="11">2.7.8.7</ecNumber>
    </recommendedName>
    <alternativeName>
        <fullName evidence="11">4'-phosphopantetheinyl transferase AcpS</fullName>
    </alternativeName>
</protein>
<evidence type="ECO:0000256" key="9">
    <source>
        <dbReference type="ARBA" id="ARBA00023098"/>
    </source>
</evidence>
<accession>S5Z103</accession>
<dbReference type="HAMAP" id="MF_00101">
    <property type="entry name" value="AcpS"/>
    <property type="match status" value="1"/>
</dbReference>
<dbReference type="InterPro" id="IPR004568">
    <property type="entry name" value="Ppantetheine-prot_Trfase_dom"/>
</dbReference>
<keyword evidence="4 11" id="KW-0444">Lipid biosynthesis</keyword>
<dbReference type="GO" id="GO:0006633">
    <property type="term" value="P:fatty acid biosynthetic process"/>
    <property type="evidence" value="ECO:0007669"/>
    <property type="project" value="UniProtKB-UniRule"/>
</dbReference>
<keyword evidence="3 11" id="KW-0963">Cytoplasm</keyword>
<reference evidence="13 14" key="1">
    <citation type="journal article" date="2014" name="Genome Announc.">
        <title>Complete Genome Sequence of the Thermophilic Polychlorinated Biphenyl Degrader Geobacillus sp. Strain JF8 (NBRC 109937).</title>
        <authorList>
            <person name="Shintani M."/>
            <person name="Ohtsubo Y."/>
            <person name="Fukuda K."/>
            <person name="Hosoyama A."/>
            <person name="Ohji S."/>
            <person name="Yamazoe A."/>
            <person name="Fujita N."/>
            <person name="Nagata Y."/>
            <person name="Tsuda M."/>
            <person name="Hatta T."/>
            <person name="Kimbara K."/>
        </authorList>
    </citation>
    <scope>NUCLEOTIDE SEQUENCE [LARGE SCALE GENOMIC DNA]</scope>
    <source>
        <strain evidence="13 14">JF8</strain>
    </source>
</reference>
<keyword evidence="8 11" id="KW-0460">Magnesium</keyword>
<gene>
    <name evidence="11" type="primary">acpS</name>
    <name evidence="13" type="ORF">M493_01410</name>
</gene>
<feature type="binding site" evidence="11">
    <location>
        <position position="8"/>
    </location>
    <ligand>
        <name>Mg(2+)</name>
        <dbReference type="ChEBI" id="CHEBI:18420"/>
    </ligand>
</feature>
<keyword evidence="10 11" id="KW-0275">Fatty acid biosynthesis</keyword>
<evidence type="ECO:0000256" key="2">
    <source>
        <dbReference type="ARBA" id="ARBA00010990"/>
    </source>
</evidence>
<dbReference type="NCBIfam" id="TIGR00516">
    <property type="entry name" value="acpS"/>
    <property type="match status" value="1"/>
</dbReference>
<dbReference type="InterPro" id="IPR008278">
    <property type="entry name" value="4-PPantetheinyl_Trfase_dom"/>
</dbReference>
<evidence type="ECO:0000313" key="14">
    <source>
        <dbReference type="Proteomes" id="UP000015500"/>
    </source>
</evidence>
<comment type="function">
    <text evidence="11">Transfers the 4'-phosphopantetheine moiety from coenzyme A to a Ser of acyl-carrier-protein.</text>
</comment>
<dbReference type="InterPro" id="IPR050559">
    <property type="entry name" value="P-Pant_transferase_sf"/>
</dbReference>
<dbReference type="AlphaFoldDB" id="S5Z103"/>
<dbReference type="PANTHER" id="PTHR12215">
    <property type="entry name" value="PHOSPHOPANTETHEINE TRANSFERASE"/>
    <property type="match status" value="1"/>
</dbReference>
<comment type="similarity">
    <text evidence="11">Belongs to the P-Pant transferase superfamily. AcpS family.</text>
</comment>
<keyword evidence="6 11" id="KW-0479">Metal-binding</keyword>
<keyword evidence="7 11" id="KW-0276">Fatty acid metabolism</keyword>
<dbReference type="PANTHER" id="PTHR12215:SF10">
    <property type="entry name" value="L-AMINOADIPATE-SEMIALDEHYDE DEHYDROGENASE-PHOSPHOPANTETHEINYL TRANSFERASE"/>
    <property type="match status" value="1"/>
</dbReference>
<dbReference type="NCBIfam" id="TIGR00556">
    <property type="entry name" value="pantethn_trn"/>
    <property type="match status" value="1"/>
</dbReference>
<evidence type="ECO:0000256" key="11">
    <source>
        <dbReference type="HAMAP-Rule" id="MF_00101"/>
    </source>
</evidence>
<evidence type="ECO:0000256" key="4">
    <source>
        <dbReference type="ARBA" id="ARBA00022516"/>
    </source>
</evidence>
<dbReference type="SUPFAM" id="SSF56214">
    <property type="entry name" value="4'-phosphopantetheinyl transferase"/>
    <property type="match status" value="1"/>
</dbReference>
<evidence type="ECO:0000256" key="1">
    <source>
        <dbReference type="ARBA" id="ARBA00001946"/>
    </source>
</evidence>
<dbReference type="Gene3D" id="3.90.470.20">
    <property type="entry name" value="4'-phosphopantetheinyl transferase domain"/>
    <property type="match status" value="1"/>
</dbReference>
<dbReference type="GO" id="GO:0000287">
    <property type="term" value="F:magnesium ion binding"/>
    <property type="evidence" value="ECO:0007669"/>
    <property type="project" value="UniProtKB-UniRule"/>
</dbReference>
<feature type="domain" description="4'-phosphopantetheinyl transferase" evidence="12">
    <location>
        <begin position="4"/>
        <end position="112"/>
    </location>
</feature>
<comment type="catalytic activity">
    <reaction evidence="11">
        <text>apo-[ACP] + CoA = holo-[ACP] + adenosine 3',5'-bisphosphate + H(+)</text>
        <dbReference type="Rhea" id="RHEA:12068"/>
        <dbReference type="Rhea" id="RHEA-COMP:9685"/>
        <dbReference type="Rhea" id="RHEA-COMP:9690"/>
        <dbReference type="ChEBI" id="CHEBI:15378"/>
        <dbReference type="ChEBI" id="CHEBI:29999"/>
        <dbReference type="ChEBI" id="CHEBI:57287"/>
        <dbReference type="ChEBI" id="CHEBI:58343"/>
        <dbReference type="ChEBI" id="CHEBI:64479"/>
        <dbReference type="EC" id="2.7.8.7"/>
    </reaction>
</comment>
<comment type="similarity">
    <text evidence="2">Belongs to the P-Pant transferase superfamily. Gsp/Sfp/HetI/AcpT family.</text>
</comment>
<dbReference type="KEGG" id="gjf:M493_01410"/>
<dbReference type="GO" id="GO:0008897">
    <property type="term" value="F:holo-[acyl-carrier-protein] synthase activity"/>
    <property type="evidence" value="ECO:0007669"/>
    <property type="project" value="UniProtKB-UniRule"/>
</dbReference>
<keyword evidence="5 11" id="KW-0808">Transferase</keyword>
<dbReference type="Proteomes" id="UP000015500">
    <property type="component" value="Chromosome"/>
</dbReference>
<organism evidence="13 14">
    <name type="scientific">Geobacillus genomosp. 3</name>
    <dbReference type="NCBI Taxonomy" id="1921421"/>
    <lineage>
        <taxon>Bacteria</taxon>
        <taxon>Bacillati</taxon>
        <taxon>Bacillota</taxon>
        <taxon>Bacilli</taxon>
        <taxon>Bacillales</taxon>
        <taxon>Anoxybacillaceae</taxon>
        <taxon>Geobacillus</taxon>
    </lineage>
</organism>
<evidence type="ECO:0000256" key="3">
    <source>
        <dbReference type="ARBA" id="ARBA00022490"/>
    </source>
</evidence>
<feature type="binding site" evidence="11">
    <location>
        <position position="58"/>
    </location>
    <ligand>
        <name>Mg(2+)</name>
        <dbReference type="ChEBI" id="CHEBI:18420"/>
    </ligand>
</feature>
<sequence length="129" mass="14136">MIVGIGIDIVELQRVHSLLKRSGKFPDRILTPREKARFDELPPARQVEFLAGRFAAKEAYAKALGTGIGRHISFQDIEVVSDAYGKPSIAARRSGEVIHLSISHSRDYAVAQVIIERFGLNGPSDACHG</sequence>
<proteinExistence type="inferred from homology"/>
<dbReference type="EMBL" id="CP006254">
    <property type="protein sequence ID" value="AGT30642.1"/>
    <property type="molecule type" value="Genomic_DNA"/>
</dbReference>
<keyword evidence="9 11" id="KW-0443">Lipid metabolism</keyword>
<dbReference type="HOGENOM" id="CLU_089696_1_2_9"/>